<reference evidence="1" key="1">
    <citation type="submission" date="2019-06" db="EMBL/GenBank/DDBJ databases">
        <authorList>
            <person name="Zheng W."/>
        </authorList>
    </citation>
    <scope>NUCLEOTIDE SEQUENCE</scope>
    <source>
        <strain evidence="1">QDHG01</strain>
    </source>
</reference>
<proteinExistence type="predicted"/>
<comment type="caution">
    <text evidence="1">The sequence shown here is derived from an EMBL/GenBank/DDBJ whole genome shotgun (WGS) entry which is preliminary data.</text>
</comment>
<dbReference type="Proteomes" id="UP000785679">
    <property type="component" value="Unassembled WGS sequence"/>
</dbReference>
<keyword evidence="2" id="KW-1185">Reference proteome</keyword>
<accession>A0A8J8NIU8</accession>
<dbReference type="AlphaFoldDB" id="A0A8J8NIU8"/>
<evidence type="ECO:0000313" key="1">
    <source>
        <dbReference type="EMBL" id="TNV75509.1"/>
    </source>
</evidence>
<organism evidence="1 2">
    <name type="scientific">Halteria grandinella</name>
    <dbReference type="NCBI Taxonomy" id="5974"/>
    <lineage>
        <taxon>Eukaryota</taxon>
        <taxon>Sar</taxon>
        <taxon>Alveolata</taxon>
        <taxon>Ciliophora</taxon>
        <taxon>Intramacronucleata</taxon>
        <taxon>Spirotrichea</taxon>
        <taxon>Stichotrichia</taxon>
        <taxon>Sporadotrichida</taxon>
        <taxon>Halteriidae</taxon>
        <taxon>Halteria</taxon>
    </lineage>
</organism>
<sequence>MSIYSFTKFNSPPHIVNAPQIHNPGVGADNKFEQLLEQHQAQSESGDNQIHNANIVGHDGGNINQQDSSPLIGVGGPGAAIHAQNLPDPQGLAQQNALQNNYPGSVSTTPVLPSFPGVITGRQALATLLGLTHDQLRALPLAPLLELLRRLLEIGFEKQRVQQPRGE</sequence>
<gene>
    <name evidence="1" type="ORF">FGO68_gene1512</name>
</gene>
<dbReference type="EMBL" id="RRYP01015416">
    <property type="protein sequence ID" value="TNV75509.1"/>
    <property type="molecule type" value="Genomic_DNA"/>
</dbReference>
<protein>
    <submittedName>
        <fullName evidence="1">Uncharacterized protein</fullName>
    </submittedName>
</protein>
<name>A0A8J8NIU8_HALGN</name>
<evidence type="ECO:0000313" key="2">
    <source>
        <dbReference type="Proteomes" id="UP000785679"/>
    </source>
</evidence>